<evidence type="ECO:0000256" key="1">
    <source>
        <dbReference type="ARBA" id="ARBA00004168"/>
    </source>
</evidence>
<feature type="non-terminal residue" evidence="9">
    <location>
        <position position="358"/>
    </location>
</feature>
<proteinExistence type="predicted"/>
<evidence type="ECO:0000313" key="10">
    <source>
        <dbReference type="Proteomes" id="UP000013866"/>
    </source>
</evidence>
<evidence type="ECO:0000256" key="4">
    <source>
        <dbReference type="ARBA" id="ARBA00022729"/>
    </source>
</evidence>
<keyword evidence="4 7" id="KW-0732">Signal</keyword>
<evidence type="ECO:0000259" key="8">
    <source>
        <dbReference type="Pfam" id="PF17961"/>
    </source>
</evidence>
<dbReference type="Proteomes" id="UP000013866">
    <property type="component" value="Unassembled WGS sequence"/>
</dbReference>
<dbReference type="EMBL" id="AJAN01000034">
    <property type="protein sequence ID" value="EOH86368.1"/>
    <property type="molecule type" value="Genomic_DNA"/>
</dbReference>
<evidence type="ECO:0000313" key="9">
    <source>
        <dbReference type="EMBL" id="EOH86368.1"/>
    </source>
</evidence>
<keyword evidence="5" id="KW-0572">Peptidoglycan-anchor</keyword>
<evidence type="ECO:0000256" key="6">
    <source>
        <dbReference type="SAM" id="MobiDB-lite"/>
    </source>
</evidence>
<comment type="caution">
    <text evidence="9">The sequence shown here is derived from an EMBL/GenBank/DDBJ whole genome shotgun (WGS) entry which is preliminary data.</text>
</comment>
<comment type="subcellular location">
    <subcellularLocation>
        <location evidence="1">Secreted</location>
        <location evidence="1">Cell wall</location>
        <topology evidence="1">Peptidoglycan-anchor</topology>
    </subcellularLocation>
</comment>
<gene>
    <name evidence="9" type="ORF">UAO_02481</name>
</gene>
<sequence length="358" mass="39353">MFLKVARLFTVFFFLFPFFGSIRNASAEVDIGPNLITNVSILNNQNEPVTTIKKDESFKLDLQWSLENIDDLKAGDKATITLPIEIEGINNTYEIYDENNQLVANVTQVGNTLTFVFTDFVEQNENIHGDFYFWSKFSENVQENQTNNIRFETANGIQTIPIFIQPGDDNNTGEGALITKQGLYLGTQNPKRVIDWRIYINSYDTNKVTITDGKLIDTLGAHQTLISTSARVVYGESVSNPSFVEQVPISLNSDGSFEIPLRETNERIYITYKTQTDGSLEQYTNKATLQGLINGVSTTRTVTGYTTKYGGGGSGTGDPTGSGSSSESTTEPSSETSSESTTESSSDTSSESTTESSS</sequence>
<evidence type="ECO:0000256" key="7">
    <source>
        <dbReference type="SAM" id="SignalP"/>
    </source>
</evidence>
<dbReference type="InterPro" id="IPR008966">
    <property type="entry name" value="Adhesion_dom_sf"/>
</dbReference>
<dbReference type="RefSeq" id="WP_010752319.1">
    <property type="nucleotide sequence ID" value="NZ_KB946287.1"/>
</dbReference>
<keyword evidence="2" id="KW-0134">Cell wall</keyword>
<feature type="chain" id="PRO_5046144794" description="SDR-like Ig domain-containing protein" evidence="7">
    <location>
        <begin position="28"/>
        <end position="358"/>
    </location>
</feature>
<keyword evidence="3" id="KW-0964">Secreted</keyword>
<evidence type="ECO:0000256" key="3">
    <source>
        <dbReference type="ARBA" id="ARBA00022525"/>
    </source>
</evidence>
<name>A0ABP2UN51_9ENTE</name>
<reference evidence="9 10" key="1">
    <citation type="submission" date="2013-02" db="EMBL/GenBank/DDBJ databases">
        <title>The Genome Sequence of Enterococcus villorum ATCC_700913.</title>
        <authorList>
            <consortium name="The Broad Institute Genome Sequencing Platform"/>
            <consortium name="The Broad Institute Genome Sequencing Center for Infectious Disease"/>
            <person name="Earl A.M."/>
            <person name="Gilmore M.S."/>
            <person name="Lebreton F."/>
            <person name="Walker B."/>
            <person name="Young S.K."/>
            <person name="Zeng Q."/>
            <person name="Gargeya S."/>
            <person name="Fitzgerald M."/>
            <person name="Haas B."/>
            <person name="Abouelleil A."/>
            <person name="Alvarado L."/>
            <person name="Arachchi H.M."/>
            <person name="Berlin A.M."/>
            <person name="Chapman S.B."/>
            <person name="Dewar J."/>
            <person name="Goldberg J."/>
            <person name="Griggs A."/>
            <person name="Gujja S."/>
            <person name="Hansen M."/>
            <person name="Howarth C."/>
            <person name="Imamovic A."/>
            <person name="Larimer J."/>
            <person name="McCowan C."/>
            <person name="Murphy C."/>
            <person name="Neiman D."/>
            <person name="Pearson M."/>
            <person name="Priest M."/>
            <person name="Roberts A."/>
            <person name="Saif S."/>
            <person name="Shea T."/>
            <person name="Sisk P."/>
            <person name="Sykes S."/>
            <person name="Wortman J."/>
            <person name="Nusbaum C."/>
            <person name="Birren B."/>
        </authorList>
    </citation>
    <scope>NUCLEOTIDE SEQUENCE [LARGE SCALE GENOMIC DNA]</scope>
    <source>
        <strain evidence="9 10">ATCC 700913</strain>
    </source>
</reference>
<dbReference type="Gene3D" id="2.60.40.1280">
    <property type="match status" value="1"/>
</dbReference>
<keyword evidence="10" id="KW-1185">Reference proteome</keyword>
<dbReference type="SUPFAM" id="SSF49401">
    <property type="entry name" value="Bacterial adhesins"/>
    <property type="match status" value="2"/>
</dbReference>
<protein>
    <recommendedName>
        <fullName evidence="8">SDR-like Ig domain-containing protein</fullName>
    </recommendedName>
</protein>
<feature type="compositionally biased region" description="Gly residues" evidence="6">
    <location>
        <begin position="309"/>
        <end position="320"/>
    </location>
</feature>
<feature type="region of interest" description="Disordered" evidence="6">
    <location>
        <begin position="305"/>
        <end position="358"/>
    </location>
</feature>
<feature type="compositionally biased region" description="Low complexity" evidence="6">
    <location>
        <begin position="321"/>
        <end position="358"/>
    </location>
</feature>
<dbReference type="InterPro" id="IPR041171">
    <property type="entry name" value="SDR_Ig"/>
</dbReference>
<feature type="signal peptide" evidence="7">
    <location>
        <begin position="1"/>
        <end position="27"/>
    </location>
</feature>
<evidence type="ECO:0000256" key="2">
    <source>
        <dbReference type="ARBA" id="ARBA00022512"/>
    </source>
</evidence>
<evidence type="ECO:0000256" key="5">
    <source>
        <dbReference type="ARBA" id="ARBA00023088"/>
    </source>
</evidence>
<feature type="domain" description="SDR-like Ig" evidence="8">
    <location>
        <begin position="52"/>
        <end position="145"/>
    </location>
</feature>
<dbReference type="Pfam" id="PF17961">
    <property type="entry name" value="Big_8"/>
    <property type="match status" value="1"/>
</dbReference>
<accession>A0ABP2UN51</accession>
<dbReference type="InterPro" id="IPR011252">
    <property type="entry name" value="Fibrogen-bd_dom1"/>
</dbReference>
<organism evidence="9 10">
    <name type="scientific">Enterococcus villorum ATCC 700913</name>
    <dbReference type="NCBI Taxonomy" id="1158604"/>
    <lineage>
        <taxon>Bacteria</taxon>
        <taxon>Bacillati</taxon>
        <taxon>Bacillota</taxon>
        <taxon>Bacilli</taxon>
        <taxon>Lactobacillales</taxon>
        <taxon>Enterococcaceae</taxon>
        <taxon>Enterococcus</taxon>
    </lineage>
</organism>